<proteinExistence type="predicted"/>
<dbReference type="AlphaFoldDB" id="A0A2N9HAQ3"/>
<dbReference type="SUPFAM" id="SSF52058">
    <property type="entry name" value="L domain-like"/>
    <property type="match status" value="1"/>
</dbReference>
<dbReference type="Pfam" id="PF00931">
    <property type="entry name" value="NB-ARC"/>
    <property type="match status" value="2"/>
</dbReference>
<dbReference type="PANTHER" id="PTHR36766">
    <property type="entry name" value="PLANT BROAD-SPECTRUM MILDEW RESISTANCE PROTEIN RPW8"/>
    <property type="match status" value="1"/>
</dbReference>
<keyword evidence="2" id="KW-0611">Plant defense</keyword>
<feature type="domain" description="R13L1/DRL21-like LRR repeat region" evidence="5">
    <location>
        <begin position="368"/>
        <end position="414"/>
    </location>
</feature>
<accession>A0A2N9HAQ3</accession>
<dbReference type="GO" id="GO:0043531">
    <property type="term" value="F:ADP binding"/>
    <property type="evidence" value="ECO:0007669"/>
    <property type="project" value="InterPro"/>
</dbReference>
<evidence type="ECO:0008006" key="7">
    <source>
        <dbReference type="Google" id="ProtNLM"/>
    </source>
</evidence>
<sequence>MIAKEKACFHLDIKVNGGAGQRPNYTGFFVDKSDVIGREADKESITNMLLSKEFDKEGDVSVIPIIGMGGVGKTTLAQLVFNDPYMMSGPENYQTWEPLEQLLKQGAKGSRVLVTSRISKVKDIIGTQPPHLLGCLPEEECWSLFAKIAFKDDSQRRKVLEEIGREIVGKCKGLPLAVKAMGGILRGCVDDVNKWMKIQSSEIWQIEEQNSNSGSDNPKILAILKLSYDHLPYHLKRCFAYCSLFPKAYVFHKESVGPSFNFHSLDDKEIFNMHDLIHDLALSVSNHNYCQVKDNESCSFSKQPLHVSLLGKEVEKPMLEIVENARNLRTILFPSPYLKNFGTLHISELENAVNVKEAKLNQKEYLQKGSEFPAWMREGLLQNLVSVTLNHCTKCKTLTLGELPNLQVLYIKGMQELEKWPEVQCPSLIQLEFSNCPKLRELPRCFFGLRRLKIKRCKSLTALPVAPNLMFLILIDNPNLENWGNPKLKALPHNLHHRKVGDQWVAIPNTSSLFSLVISGISNLTSFPKWPQLPGLKALYIHDCKDLVSLSESEVGSLPSLISLKLLSIRNCPMLVTLTKELPDTLECLSISSCPLLQSLGPKEILKSHPSLKDLYIEDCPMLQSLPEDGLPSSLQHLQIQRCPLLTERCQKEDGSRGGPDWPKVMHIPDLEIDNFPKVTSTSALPKKKPQAATWFPRFPRLREKETMKKKAGTDLNNINTLSEVFLEYKTKKKWADGLSRSTCFMLYPRSLHITWSDLELWDWNCFEETSDENIEVARLIHVCWLDVRGKLTMSELSPGVVYEIVYVVKLTKEASGWELPIVLKLSLPDGRVRERQVSLMEKPRKQWIELNVGNFESKDGESGEVGFDLFEHGDHWKSGLIVKEVISTLQDGCTCACAPTRKSESQRGMGERGPPPWVPSLVVAALGWWQDVAGDQKESLPLESERRTPRLLRLPTPLLPSPPRQPPRATPVLPRCLQLIVEFSLSARFLSLPTRAQPAEPTEPPPCLQPVPSQPSHPIAPITVARRRPILPSLHRASPTMVQEMLASAFDYMVQEEKVGKAFMAKAPRLRKLWLENYFTKNM</sequence>
<dbReference type="SUPFAM" id="SSF52540">
    <property type="entry name" value="P-loop containing nucleoside triphosphate hydrolases"/>
    <property type="match status" value="1"/>
</dbReference>
<feature type="domain" description="NB-ARC" evidence="4">
    <location>
        <begin position="93"/>
        <end position="153"/>
    </location>
</feature>
<evidence type="ECO:0000256" key="2">
    <source>
        <dbReference type="ARBA" id="ARBA00022821"/>
    </source>
</evidence>
<dbReference type="Pfam" id="PF14299">
    <property type="entry name" value="PP2"/>
    <property type="match status" value="1"/>
</dbReference>
<feature type="region of interest" description="Disordered" evidence="3">
    <location>
        <begin position="996"/>
        <end position="1015"/>
    </location>
</feature>
<dbReference type="Gene3D" id="3.80.10.10">
    <property type="entry name" value="Ribonuclease Inhibitor"/>
    <property type="match status" value="3"/>
</dbReference>
<dbReference type="EMBL" id="OIVN01003124">
    <property type="protein sequence ID" value="SPD08985.1"/>
    <property type="molecule type" value="Genomic_DNA"/>
</dbReference>
<evidence type="ECO:0000256" key="1">
    <source>
        <dbReference type="ARBA" id="ARBA00022614"/>
    </source>
</evidence>
<keyword evidence="1" id="KW-0433">Leucine-rich repeat</keyword>
<feature type="domain" description="NB-ARC" evidence="4">
    <location>
        <begin position="41"/>
        <end position="84"/>
    </location>
</feature>
<protein>
    <recommendedName>
        <fullName evidence="7">NB-ARC domain-containing protein</fullName>
    </recommendedName>
</protein>
<dbReference type="InterPro" id="IPR027417">
    <property type="entry name" value="P-loop_NTPase"/>
</dbReference>
<dbReference type="GO" id="GO:0006952">
    <property type="term" value="P:defense response"/>
    <property type="evidence" value="ECO:0007669"/>
    <property type="project" value="UniProtKB-KW"/>
</dbReference>
<evidence type="ECO:0000313" key="6">
    <source>
        <dbReference type="EMBL" id="SPD08985.1"/>
    </source>
</evidence>
<evidence type="ECO:0000256" key="3">
    <source>
        <dbReference type="SAM" id="MobiDB-lite"/>
    </source>
</evidence>
<dbReference type="InterPro" id="IPR032675">
    <property type="entry name" value="LRR_dom_sf"/>
</dbReference>
<dbReference type="InterPro" id="IPR056789">
    <property type="entry name" value="LRR_R13L1-DRL21"/>
</dbReference>
<dbReference type="Gene3D" id="3.40.50.300">
    <property type="entry name" value="P-loop containing nucleotide triphosphate hydrolases"/>
    <property type="match status" value="1"/>
</dbReference>
<dbReference type="InterPro" id="IPR025886">
    <property type="entry name" value="PP2-like"/>
</dbReference>
<dbReference type="InterPro" id="IPR002182">
    <property type="entry name" value="NB-ARC"/>
</dbReference>
<dbReference type="InterPro" id="IPR042197">
    <property type="entry name" value="Apaf_helical"/>
</dbReference>
<dbReference type="Gene3D" id="1.10.8.430">
    <property type="entry name" value="Helical domain of apoptotic protease-activating factors"/>
    <property type="match status" value="1"/>
</dbReference>
<gene>
    <name evidence="6" type="ORF">FSB_LOCUS36867</name>
</gene>
<dbReference type="PRINTS" id="PR00364">
    <property type="entry name" value="DISEASERSIST"/>
</dbReference>
<organism evidence="6">
    <name type="scientific">Fagus sylvatica</name>
    <name type="common">Beechnut</name>
    <dbReference type="NCBI Taxonomy" id="28930"/>
    <lineage>
        <taxon>Eukaryota</taxon>
        <taxon>Viridiplantae</taxon>
        <taxon>Streptophyta</taxon>
        <taxon>Embryophyta</taxon>
        <taxon>Tracheophyta</taxon>
        <taxon>Spermatophyta</taxon>
        <taxon>Magnoliopsida</taxon>
        <taxon>eudicotyledons</taxon>
        <taxon>Gunneridae</taxon>
        <taxon>Pentapetalae</taxon>
        <taxon>rosids</taxon>
        <taxon>fabids</taxon>
        <taxon>Fagales</taxon>
        <taxon>Fagaceae</taxon>
        <taxon>Fagus</taxon>
    </lineage>
</organism>
<evidence type="ECO:0000259" key="4">
    <source>
        <dbReference type="Pfam" id="PF00931"/>
    </source>
</evidence>
<reference evidence="6" key="1">
    <citation type="submission" date="2018-02" db="EMBL/GenBank/DDBJ databases">
        <authorList>
            <person name="Cohen D.B."/>
            <person name="Kent A.D."/>
        </authorList>
    </citation>
    <scope>NUCLEOTIDE SEQUENCE</scope>
</reference>
<feature type="compositionally biased region" description="Pro residues" evidence="3">
    <location>
        <begin position="1002"/>
        <end position="1015"/>
    </location>
</feature>
<dbReference type="PANTHER" id="PTHR36766:SF70">
    <property type="entry name" value="DISEASE RESISTANCE PROTEIN RGA4"/>
    <property type="match status" value="1"/>
</dbReference>
<dbReference type="Pfam" id="PF25019">
    <property type="entry name" value="LRR_R13L1-DRL21"/>
    <property type="match status" value="1"/>
</dbReference>
<evidence type="ECO:0000259" key="5">
    <source>
        <dbReference type="Pfam" id="PF25019"/>
    </source>
</evidence>
<name>A0A2N9HAQ3_FAGSY</name>